<sequence length="1131" mass="122552">MVQKSNDGGTTWLPQMRLSNALSNALKPSVAVSDTFVHVVWSKADGSGIYYRHSLDEGNVWLPQYELTTTTSYSEQSMITVSDTMIFAFWSDRRNGNGDIYMRRSVDNGNTWENDLKLPANHNSAVRPRAASNGTYVYLVWNEINTSDWATYEAISTDAGLSWDGPDLSSVNSGISTQPFIALNERDVHIIATEESDGNQEIYYSRNENGNPFLDHNAYEWGHGLGSSHNDVAYAIVADSFGNVYVSGSFENTLDFDPGPGIAERVSAGSTDIFIAKYNSTGALLWAKSAGGPEDDVSYGVGLDKAGHVYATGYFKNTSDFDPGSSGHELSSLGQADIFILKLDTAGQFIWVQQMGGSGQDEARSIAIDKTGNLLTTGSFSDISDFDPSAEIENLSSNGLTDIFISKIDSDGQFFWAREVGGNDIDVAHSITTDEEESVVLTGFYTDTVDFDPGADIHLLHSNGVKDIFILKLDRDGEWQWGDTFGADEDDEGNSIICDKNGNVYSTGSFRKLVDFNPDPPVANILSHGLTNVYISKLDRYGHFIWAKNFSGQGDEGKSITLDNLGNIYTTGSFSASTDFNPGIPKLSLYTNNRNVFISKLSPDGAFVWVNQLSGSTGAQGNAIATRSSAYVYCAGNYLGTIDLNPTIGIDLKGNHGANEDFFILQLKQCQPQAVDIFVNACEPYLAPDGITVWTTSGTYQSIIATSLGCDSVITVHLTIAIPVEIDVTVSSCDEYTSPDGNTWTTSGTYPVTLTNIAGCDSIVNYHVTILQGSSTEIDATICNEYSTPDGLHTWTASGIYPIVFTNIAGCDSIINYNITILQGSESDITVTACNEYSTPDGSHTWTESGIYPLLFTTTGGCDSIVNYHVTITQESQTEIVATTCNQYSTPDGLHTWTTSGIYPLMFSNIAGCDSIVTYNITIFNDKDTTLNISSCGPYSTPDGLHSYDTSGVYTYTQTAVTGCDSIVTINLMVTSIDNSVTLNGIILIANQSGANYQWIDCDQAGAIVQGAVSQSFSPEANGNYGVIITSNNCSDTSACYSVTAVSVYDPEYNHGIKIYPNPANDIIHIDLKQVYASTEITCMDVDGRILQTISFRDQRFIQFTPGLPTGLYFIAIKYNGNRVVAKVIIL</sequence>
<organism evidence="2 3">
    <name type="scientific">Candidatus Opimibacter skivensis</name>
    <dbReference type="NCBI Taxonomy" id="2982028"/>
    <lineage>
        <taxon>Bacteria</taxon>
        <taxon>Pseudomonadati</taxon>
        <taxon>Bacteroidota</taxon>
        <taxon>Saprospiria</taxon>
        <taxon>Saprospirales</taxon>
        <taxon>Saprospiraceae</taxon>
        <taxon>Candidatus Opimibacter</taxon>
    </lineage>
</organism>
<dbReference type="CDD" id="cd15482">
    <property type="entry name" value="Sialidase_non-viral"/>
    <property type="match status" value="1"/>
</dbReference>
<dbReference type="Gene3D" id="2.120.10.10">
    <property type="match status" value="1"/>
</dbReference>
<proteinExistence type="predicted"/>
<protein>
    <submittedName>
        <fullName evidence="2">SBBP repeat-containing protein</fullName>
    </submittedName>
</protein>
<accession>A0A9D7SRH9</accession>
<feature type="domain" description="Secretion system C-terminal sorting" evidence="1">
    <location>
        <begin position="1059"/>
        <end position="1130"/>
    </location>
</feature>
<dbReference type="PANTHER" id="PTHR35580:SF1">
    <property type="entry name" value="PHYTASE-LIKE DOMAIN-CONTAINING PROTEIN"/>
    <property type="match status" value="1"/>
</dbReference>
<comment type="caution">
    <text evidence="2">The sequence shown here is derived from an EMBL/GenBank/DDBJ whole genome shotgun (WGS) entry which is preliminary data.</text>
</comment>
<evidence type="ECO:0000313" key="2">
    <source>
        <dbReference type="EMBL" id="MBK9980956.1"/>
    </source>
</evidence>
<dbReference type="InterPro" id="IPR010620">
    <property type="entry name" value="SBBP_repeat"/>
</dbReference>
<dbReference type="SUPFAM" id="SSF101898">
    <property type="entry name" value="NHL repeat"/>
    <property type="match status" value="1"/>
</dbReference>
<dbReference type="Pfam" id="PF18962">
    <property type="entry name" value="Por_Secre_tail"/>
    <property type="match status" value="1"/>
</dbReference>
<gene>
    <name evidence="2" type="ORF">IPP15_00790</name>
</gene>
<reference evidence="2 3" key="1">
    <citation type="submission" date="2020-10" db="EMBL/GenBank/DDBJ databases">
        <title>Connecting structure to function with the recovery of over 1000 high-quality activated sludge metagenome-assembled genomes encoding full-length rRNA genes using long-read sequencing.</title>
        <authorList>
            <person name="Singleton C.M."/>
            <person name="Petriglieri F."/>
            <person name="Kristensen J.M."/>
            <person name="Kirkegaard R.H."/>
            <person name="Michaelsen T.Y."/>
            <person name="Andersen M.H."/>
            <person name="Karst S.M."/>
            <person name="Dueholm M.S."/>
            <person name="Nielsen P.H."/>
            <person name="Albertsen M."/>
        </authorList>
    </citation>
    <scope>NUCLEOTIDE SEQUENCE [LARGE SCALE GENOMIC DNA]</scope>
    <source>
        <strain evidence="2">Ribe_18-Q3-R11-54_MAXAC.273</strain>
    </source>
</reference>
<dbReference type="AlphaFoldDB" id="A0A9D7SRH9"/>
<dbReference type="EMBL" id="JADKGY010000001">
    <property type="protein sequence ID" value="MBK9980956.1"/>
    <property type="molecule type" value="Genomic_DNA"/>
</dbReference>
<dbReference type="InterPro" id="IPR036278">
    <property type="entry name" value="Sialidase_sf"/>
</dbReference>
<dbReference type="SUPFAM" id="SSF50939">
    <property type="entry name" value="Sialidases"/>
    <property type="match status" value="1"/>
</dbReference>
<name>A0A9D7SRH9_9BACT</name>
<dbReference type="NCBIfam" id="TIGR04183">
    <property type="entry name" value="Por_Secre_tail"/>
    <property type="match status" value="1"/>
</dbReference>
<dbReference type="PANTHER" id="PTHR35580">
    <property type="entry name" value="CELL SURFACE GLYCOPROTEIN (S-LAYER PROTEIN)-LIKE PROTEIN"/>
    <property type="match status" value="1"/>
</dbReference>
<dbReference type="InterPro" id="IPR026444">
    <property type="entry name" value="Secre_tail"/>
</dbReference>
<dbReference type="InterPro" id="IPR052918">
    <property type="entry name" value="Motility_Chemotaxis_Reg"/>
</dbReference>
<dbReference type="Proteomes" id="UP000808337">
    <property type="component" value="Unassembled WGS sequence"/>
</dbReference>
<evidence type="ECO:0000259" key="1">
    <source>
        <dbReference type="Pfam" id="PF18962"/>
    </source>
</evidence>
<evidence type="ECO:0000313" key="3">
    <source>
        <dbReference type="Proteomes" id="UP000808337"/>
    </source>
</evidence>
<dbReference type="Pfam" id="PF06739">
    <property type="entry name" value="SBBP"/>
    <property type="match status" value="2"/>
</dbReference>